<dbReference type="Proteomes" id="UP000267798">
    <property type="component" value="Unassembled WGS sequence"/>
</dbReference>
<dbReference type="PROSITE" id="PS51677">
    <property type="entry name" value="NODB"/>
    <property type="match status" value="1"/>
</dbReference>
<dbReference type="AlphaFoldDB" id="A0A3A6PM03"/>
<dbReference type="PANTHER" id="PTHR10587">
    <property type="entry name" value="GLYCOSYL TRANSFERASE-RELATED"/>
    <property type="match status" value="1"/>
</dbReference>
<feature type="compositionally biased region" description="Polar residues" evidence="1">
    <location>
        <begin position="117"/>
        <end position="140"/>
    </location>
</feature>
<sequence length="496" mass="53466">MEFGGGLLYKGEAARSLGETSYVQTVSRQYEARPLLGEPAEDGSKENPEQAAASGDKQQHASISAGKKAGNPNSTPEPENKGAGNEAKPAAAGNGNTQEGKAGAKTEGTGHNHSEKASQSNNGSSSGEDGTKLSSQTVNQPPAEPAAAAKKKVVYLTIDDGPSKHTPEVLDILKREGIKATFFALGEQVERNPDIAKRIVEEGHAIGNHTYNHKYEKLYGSFAEFAGQVMRTDDAIYAATGVRTTLLRAPGGTYANFDQGYFDALAAAGYRVHDWNVDSGDSKRRGVPSTEIIANIKKSKLADTLNVLIHDSAGHEESVKALPAIIHYYKNLGYTFEPLDDSVKPMHFQTASKSKWSRGKVTEADKAAIIKYGKELDASGVRQKSAHREPALIVHRGDATLVLEAGQYRLASGSIYVPLKDLVEWMGGAAEQDEQSGVVEASLAGKSLFWMIDTWPPSEENGSHLDVPLRSTLGEFGIDIEDYAISKDRREVWIRE</sequence>
<name>A0A3A6PM03_9BACL</name>
<gene>
    <name evidence="3" type="ORF">D3P09_09605</name>
</gene>
<evidence type="ECO:0000313" key="3">
    <source>
        <dbReference type="EMBL" id="RJX40388.1"/>
    </source>
</evidence>
<dbReference type="SUPFAM" id="SSF88713">
    <property type="entry name" value="Glycoside hydrolase/deacetylase"/>
    <property type="match status" value="1"/>
</dbReference>
<dbReference type="InterPro" id="IPR002509">
    <property type="entry name" value="NODB_dom"/>
</dbReference>
<dbReference type="PANTHER" id="PTHR10587:SF125">
    <property type="entry name" value="POLYSACCHARIDE DEACETYLASE YHEN-RELATED"/>
    <property type="match status" value="1"/>
</dbReference>
<dbReference type="InterPro" id="IPR050248">
    <property type="entry name" value="Polysacc_deacetylase_ArnD"/>
</dbReference>
<accession>A0A3A6PM03</accession>
<protein>
    <submittedName>
        <fullName evidence="3">Polysaccharide deacetylase</fullName>
    </submittedName>
</protein>
<proteinExistence type="predicted"/>
<reference evidence="3 4" key="1">
    <citation type="submission" date="2018-09" db="EMBL/GenBank/DDBJ databases">
        <title>Paenibacillus aracenensis nov. sp. isolated from a cave in southern Spain.</title>
        <authorList>
            <person name="Jurado V."/>
            <person name="Gutierrez-Patricio S."/>
            <person name="Gonzalez-Pimentel J.L."/>
            <person name="Miller A.Z."/>
            <person name="Laiz L."/>
            <person name="Saiz-Jimenez C."/>
        </authorList>
    </citation>
    <scope>NUCLEOTIDE SEQUENCE [LARGE SCALE GENOMIC DNA]</scope>
    <source>
        <strain evidence="3 4">JCM 19203</strain>
    </source>
</reference>
<dbReference type="GO" id="GO:0005975">
    <property type="term" value="P:carbohydrate metabolic process"/>
    <property type="evidence" value="ECO:0007669"/>
    <property type="project" value="InterPro"/>
</dbReference>
<feature type="compositionally biased region" description="Polar residues" evidence="1">
    <location>
        <begin position="18"/>
        <end position="28"/>
    </location>
</feature>
<evidence type="ECO:0000259" key="2">
    <source>
        <dbReference type="PROSITE" id="PS51677"/>
    </source>
</evidence>
<feature type="domain" description="NodB homology" evidence="2">
    <location>
        <begin position="152"/>
        <end position="337"/>
    </location>
</feature>
<dbReference type="Gene3D" id="3.20.20.370">
    <property type="entry name" value="Glycoside hydrolase/deacetylase"/>
    <property type="match status" value="1"/>
</dbReference>
<dbReference type="GO" id="GO:0016810">
    <property type="term" value="F:hydrolase activity, acting on carbon-nitrogen (but not peptide) bonds"/>
    <property type="evidence" value="ECO:0007669"/>
    <property type="project" value="InterPro"/>
</dbReference>
<dbReference type="Pfam" id="PF01522">
    <property type="entry name" value="Polysacc_deac_1"/>
    <property type="match status" value="1"/>
</dbReference>
<keyword evidence="4" id="KW-1185">Reference proteome</keyword>
<comment type="caution">
    <text evidence="3">The sequence shown here is derived from an EMBL/GenBank/DDBJ whole genome shotgun (WGS) entry which is preliminary data.</text>
</comment>
<dbReference type="CDD" id="cd10944">
    <property type="entry name" value="CE4_SmPgdA_like"/>
    <property type="match status" value="1"/>
</dbReference>
<organism evidence="3 4">
    <name type="scientific">Paenibacillus pinisoli</name>
    <dbReference type="NCBI Taxonomy" id="1276110"/>
    <lineage>
        <taxon>Bacteria</taxon>
        <taxon>Bacillati</taxon>
        <taxon>Bacillota</taxon>
        <taxon>Bacilli</taxon>
        <taxon>Bacillales</taxon>
        <taxon>Paenibacillaceae</taxon>
        <taxon>Paenibacillus</taxon>
    </lineage>
</organism>
<feature type="region of interest" description="Disordered" evidence="1">
    <location>
        <begin position="1"/>
        <end position="146"/>
    </location>
</feature>
<dbReference type="InterPro" id="IPR011330">
    <property type="entry name" value="Glyco_hydro/deAcase_b/a-brl"/>
</dbReference>
<dbReference type="EMBL" id="QXQB01000002">
    <property type="protein sequence ID" value="RJX40388.1"/>
    <property type="molecule type" value="Genomic_DNA"/>
</dbReference>
<evidence type="ECO:0000313" key="4">
    <source>
        <dbReference type="Proteomes" id="UP000267798"/>
    </source>
</evidence>
<dbReference type="OrthoDB" id="258610at2"/>
<evidence type="ECO:0000256" key="1">
    <source>
        <dbReference type="SAM" id="MobiDB-lite"/>
    </source>
</evidence>
<feature type="compositionally biased region" description="Basic and acidic residues" evidence="1">
    <location>
        <begin position="102"/>
        <end position="116"/>
    </location>
</feature>